<feature type="compositionally biased region" description="Low complexity" evidence="1">
    <location>
        <begin position="8"/>
        <end position="29"/>
    </location>
</feature>
<evidence type="ECO:0000313" key="3">
    <source>
        <dbReference type="Proteomes" id="UP000696931"/>
    </source>
</evidence>
<comment type="caution">
    <text evidence="2">The sequence shown here is derived from an EMBL/GenBank/DDBJ whole genome shotgun (WGS) entry which is preliminary data.</text>
</comment>
<dbReference type="Pfam" id="PF11154">
    <property type="entry name" value="DUF2934"/>
    <property type="match status" value="1"/>
</dbReference>
<dbReference type="EMBL" id="JACRIW010000032">
    <property type="protein sequence ID" value="MBI5168662.1"/>
    <property type="molecule type" value="Genomic_DNA"/>
</dbReference>
<gene>
    <name evidence="2" type="ORF">HZA61_04150</name>
</gene>
<reference evidence="2" key="1">
    <citation type="submission" date="2020-07" db="EMBL/GenBank/DDBJ databases">
        <title>Huge and variable diversity of episymbiotic CPR bacteria and DPANN archaea in groundwater ecosystems.</title>
        <authorList>
            <person name="He C.Y."/>
            <person name="Keren R."/>
            <person name="Whittaker M."/>
            <person name="Farag I.F."/>
            <person name="Doudna J."/>
            <person name="Cate J.H.D."/>
            <person name="Banfield J.F."/>
        </authorList>
    </citation>
    <scope>NUCLEOTIDE SEQUENCE</scope>
    <source>
        <strain evidence="2">NC_groundwater_1813_Pr3_B-0.1um_71_17</strain>
    </source>
</reference>
<dbReference type="AlphaFoldDB" id="A0A933S9X1"/>
<organism evidence="2 3">
    <name type="scientific">Eiseniibacteriota bacterium</name>
    <dbReference type="NCBI Taxonomy" id="2212470"/>
    <lineage>
        <taxon>Bacteria</taxon>
        <taxon>Candidatus Eiseniibacteriota</taxon>
    </lineage>
</organism>
<evidence type="ECO:0000313" key="2">
    <source>
        <dbReference type="EMBL" id="MBI5168662.1"/>
    </source>
</evidence>
<feature type="compositionally biased region" description="Low complexity" evidence="1">
    <location>
        <begin position="36"/>
        <end position="57"/>
    </location>
</feature>
<sequence>MEKRPKAAPRAKAAASPAKKTTTPKTAASPRKRTAAVKTAAAPAATKPVSAPSSPAFAPSHGQIAAFAYSLFEQSGHQHGRALEHWLEAESRLKQGLKL</sequence>
<dbReference type="Proteomes" id="UP000696931">
    <property type="component" value="Unassembled WGS sequence"/>
</dbReference>
<proteinExistence type="predicted"/>
<feature type="region of interest" description="Disordered" evidence="1">
    <location>
        <begin position="1"/>
        <end position="57"/>
    </location>
</feature>
<accession>A0A933S9X1</accession>
<evidence type="ECO:0000256" key="1">
    <source>
        <dbReference type="SAM" id="MobiDB-lite"/>
    </source>
</evidence>
<dbReference type="InterPro" id="IPR021327">
    <property type="entry name" value="DUF2934"/>
</dbReference>
<name>A0A933S9X1_UNCEI</name>
<protein>
    <submittedName>
        <fullName evidence="2">DUF2934 domain-containing protein</fullName>
    </submittedName>
</protein>